<protein>
    <submittedName>
        <fullName evidence="2">Riboflavin biosynthesis protein RibA</fullName>
    </submittedName>
</protein>
<reference evidence="2 3" key="1">
    <citation type="submission" date="2019-12" db="EMBL/GenBank/DDBJ databases">
        <authorList>
            <person name="Xu J."/>
        </authorList>
    </citation>
    <scope>NUCLEOTIDE SEQUENCE [LARGE SCALE GENOMIC DNA]</scope>
    <source>
        <strain evidence="2 3">HX-5-24</strain>
    </source>
</reference>
<dbReference type="EMBL" id="WOXT01000002">
    <property type="protein sequence ID" value="MUV14322.1"/>
    <property type="molecule type" value="Genomic_DNA"/>
</dbReference>
<accession>A0A7C9M3V1</accession>
<evidence type="ECO:0000256" key="1">
    <source>
        <dbReference type="SAM" id="Phobius"/>
    </source>
</evidence>
<dbReference type="AlphaFoldDB" id="A0A7C9M3V1"/>
<dbReference type="Proteomes" id="UP000479692">
    <property type="component" value="Unassembled WGS sequence"/>
</dbReference>
<feature type="transmembrane region" description="Helical" evidence="1">
    <location>
        <begin position="76"/>
        <end position="99"/>
    </location>
</feature>
<dbReference type="RefSeq" id="WP_156641615.1">
    <property type="nucleotide sequence ID" value="NZ_WOXT01000002.1"/>
</dbReference>
<organism evidence="2 3">
    <name type="scientific">Noviluteimonas gilva</name>
    <dbReference type="NCBI Taxonomy" id="2682097"/>
    <lineage>
        <taxon>Bacteria</taxon>
        <taxon>Pseudomonadati</taxon>
        <taxon>Pseudomonadota</taxon>
        <taxon>Gammaproteobacteria</taxon>
        <taxon>Lysobacterales</taxon>
        <taxon>Lysobacteraceae</taxon>
        <taxon>Noviluteimonas</taxon>
    </lineage>
</organism>
<keyword evidence="1" id="KW-0812">Transmembrane</keyword>
<gene>
    <name evidence="2" type="ORF">GN331_08900</name>
</gene>
<keyword evidence="1" id="KW-1133">Transmembrane helix</keyword>
<evidence type="ECO:0000313" key="3">
    <source>
        <dbReference type="Proteomes" id="UP000479692"/>
    </source>
</evidence>
<feature type="transmembrane region" description="Helical" evidence="1">
    <location>
        <begin position="105"/>
        <end position="127"/>
    </location>
</feature>
<keyword evidence="1" id="KW-0472">Membrane</keyword>
<evidence type="ECO:0000313" key="2">
    <source>
        <dbReference type="EMBL" id="MUV14322.1"/>
    </source>
</evidence>
<proteinExistence type="predicted"/>
<name>A0A7C9M3V1_9GAMM</name>
<comment type="caution">
    <text evidence="2">The sequence shown here is derived from an EMBL/GenBank/DDBJ whole genome shotgun (WGS) entry which is preliminary data.</text>
</comment>
<sequence>MTGPSPITGEVSNHKVAASFPSQRSAQQAAAGVASTLSLGAAQVQLIRPGDPHPGRKLEPESAGIWRTIVVAHVRLGIVGAIVGAIAFFTMNAMGIRFIVNSPVAAFLVLVFFGLIGGLLLGGLVSLRPDHDRMVEATREAMEEGQTTVVVHAFSAEQRAQAAELLRASGGDVTSTL</sequence>
<keyword evidence="3" id="KW-1185">Reference proteome</keyword>